<proteinExistence type="predicted"/>
<evidence type="ECO:0000313" key="1">
    <source>
        <dbReference type="EMBL" id="CAD7705165.1"/>
    </source>
</evidence>
<dbReference type="AlphaFoldDB" id="A0A8S1JG26"/>
<keyword evidence="2" id="KW-1185">Reference proteome</keyword>
<gene>
    <name evidence="1" type="ORF">OSTQU699_LOCUS10520</name>
</gene>
<protein>
    <submittedName>
        <fullName evidence="1">Uncharacterized protein</fullName>
    </submittedName>
</protein>
<reference evidence="1" key="1">
    <citation type="submission" date="2020-12" db="EMBL/GenBank/DDBJ databases">
        <authorList>
            <person name="Iha C."/>
        </authorList>
    </citation>
    <scope>NUCLEOTIDE SEQUENCE</scope>
</reference>
<sequence>MYQCMIYCKQCDLSTDRDYAEWAVSCHGPEFAGCSNGVLRRIWMIALAAMQQSEVPNCLEVLARARNVRAVGAKAGALPETTVDLGHTADHDDSFHCELN</sequence>
<name>A0A8S1JG26_9CHLO</name>
<comment type="caution">
    <text evidence="1">The sequence shown here is derived from an EMBL/GenBank/DDBJ whole genome shotgun (WGS) entry which is preliminary data.</text>
</comment>
<organism evidence="1 2">
    <name type="scientific">Ostreobium quekettii</name>
    <dbReference type="NCBI Taxonomy" id="121088"/>
    <lineage>
        <taxon>Eukaryota</taxon>
        <taxon>Viridiplantae</taxon>
        <taxon>Chlorophyta</taxon>
        <taxon>core chlorophytes</taxon>
        <taxon>Ulvophyceae</taxon>
        <taxon>TCBD clade</taxon>
        <taxon>Bryopsidales</taxon>
        <taxon>Ostreobineae</taxon>
        <taxon>Ostreobiaceae</taxon>
        <taxon>Ostreobium</taxon>
    </lineage>
</organism>
<evidence type="ECO:0000313" key="2">
    <source>
        <dbReference type="Proteomes" id="UP000708148"/>
    </source>
</evidence>
<dbReference type="Proteomes" id="UP000708148">
    <property type="component" value="Unassembled WGS sequence"/>
</dbReference>
<dbReference type="EMBL" id="CAJHUC010003040">
    <property type="protein sequence ID" value="CAD7705165.1"/>
    <property type="molecule type" value="Genomic_DNA"/>
</dbReference>
<accession>A0A8S1JG26</accession>